<dbReference type="GO" id="GO:0046872">
    <property type="term" value="F:metal ion binding"/>
    <property type="evidence" value="ECO:0007669"/>
    <property type="project" value="InterPro"/>
</dbReference>
<organism evidence="2 3">
    <name type="scientific">Niastella koreensis (strain DSM 17620 / KACC 11465 / NBRC 106392 / GR20-10)</name>
    <dbReference type="NCBI Taxonomy" id="700598"/>
    <lineage>
        <taxon>Bacteria</taxon>
        <taxon>Pseudomonadati</taxon>
        <taxon>Bacteroidota</taxon>
        <taxon>Chitinophagia</taxon>
        <taxon>Chitinophagales</taxon>
        <taxon>Chitinophagaceae</taxon>
        <taxon>Niastella</taxon>
    </lineage>
</organism>
<proteinExistence type="predicted"/>
<protein>
    <submittedName>
        <fullName evidence="2">Regulatory protein MerR</fullName>
    </submittedName>
</protein>
<dbReference type="Pfam" id="PF13411">
    <property type="entry name" value="MerR_1"/>
    <property type="match status" value="1"/>
</dbReference>
<dbReference type="KEGG" id="nko:Niako_7018"/>
<feature type="domain" description="HTH merR-type" evidence="1">
    <location>
        <begin position="11"/>
        <end position="80"/>
    </location>
</feature>
<dbReference type="GO" id="GO:0031419">
    <property type="term" value="F:cobalamin binding"/>
    <property type="evidence" value="ECO:0007669"/>
    <property type="project" value="InterPro"/>
</dbReference>
<name>G8TQJ2_NIAKG</name>
<dbReference type="STRING" id="700598.Niako_7018"/>
<dbReference type="InterPro" id="IPR009061">
    <property type="entry name" value="DNA-bd_dom_put_sf"/>
</dbReference>
<dbReference type="InterPro" id="IPR036594">
    <property type="entry name" value="Meth_synthase_dom"/>
</dbReference>
<dbReference type="Gene3D" id="1.10.1240.10">
    <property type="entry name" value="Methionine synthase domain"/>
    <property type="match status" value="1"/>
</dbReference>
<dbReference type="Gene3D" id="3.40.50.280">
    <property type="entry name" value="Cobalamin-binding domain"/>
    <property type="match status" value="1"/>
</dbReference>
<dbReference type="InterPro" id="IPR000551">
    <property type="entry name" value="MerR-type_HTH_dom"/>
</dbReference>
<evidence type="ECO:0000259" key="1">
    <source>
        <dbReference type="PROSITE" id="PS50937"/>
    </source>
</evidence>
<dbReference type="eggNOG" id="COG0789">
    <property type="taxonomic scope" value="Bacteria"/>
</dbReference>
<reference evidence="2 3" key="1">
    <citation type="submission" date="2011-12" db="EMBL/GenBank/DDBJ databases">
        <title>The complete genome of Niastella koreensis GR20-10.</title>
        <authorList>
            <consortium name="US DOE Joint Genome Institute (JGI-PGF)"/>
            <person name="Lucas S."/>
            <person name="Han J."/>
            <person name="Lapidus A."/>
            <person name="Bruce D."/>
            <person name="Goodwin L."/>
            <person name="Pitluck S."/>
            <person name="Peters L."/>
            <person name="Kyrpides N."/>
            <person name="Mavromatis K."/>
            <person name="Ivanova N."/>
            <person name="Mikhailova N."/>
            <person name="Davenport K."/>
            <person name="Saunders E."/>
            <person name="Detter J.C."/>
            <person name="Tapia R."/>
            <person name="Han C."/>
            <person name="Land M."/>
            <person name="Hauser L."/>
            <person name="Markowitz V."/>
            <person name="Cheng J.-F."/>
            <person name="Hugenholtz P."/>
            <person name="Woyke T."/>
            <person name="Wu D."/>
            <person name="Tindall B."/>
            <person name="Pomrenke H."/>
            <person name="Brambilla E."/>
            <person name="Klenk H.-P."/>
            <person name="Eisen J.A."/>
        </authorList>
    </citation>
    <scope>NUCLEOTIDE SEQUENCE [LARGE SCALE GENOMIC DNA]</scope>
    <source>
        <strain evidence="3">DSM 17620 / KACC 11465 / NBRC 106392 / GR20-10</strain>
    </source>
</reference>
<sequence>MNCKKFKQLGPFTISQLQQFSGIKAHTIRIWEQRYNALQPARSEGNTRYYSSDQLRRLLNIVSLMNTDNKVSELCALPDEKLNRLVEKQAVQLQQPVVPEFEFYILQMVAAALEYNELRFDKVFSNAVLRFGWKEVYVNIVYPSLNRLSLMWSTSVLAPAQEHFITGLYRQKLFVAIDAQPIPVSASAKDTWLLFLPEDERHELGLLLASYLLRQAGKKVVCLGADVPYDSVVAAVKAVKPGNLLFFLVHKDDPENDQELVSRICQQFNTLHIYMACDVARLTELKKPRNCNLVHTVQDLVSVLEV</sequence>
<dbReference type="SMART" id="SM00422">
    <property type="entry name" value="HTH_MERR"/>
    <property type="match status" value="1"/>
</dbReference>
<dbReference type="Gene3D" id="1.10.1660.10">
    <property type="match status" value="1"/>
</dbReference>
<dbReference type="InterPro" id="IPR036724">
    <property type="entry name" value="Cobalamin-bd_sf"/>
</dbReference>
<evidence type="ECO:0000313" key="3">
    <source>
        <dbReference type="Proteomes" id="UP000005438"/>
    </source>
</evidence>
<dbReference type="AlphaFoldDB" id="G8TQJ2"/>
<dbReference type="PROSITE" id="PS50937">
    <property type="entry name" value="HTH_MERR_2"/>
    <property type="match status" value="1"/>
</dbReference>
<gene>
    <name evidence="2" type="ordered locus">Niako_7018</name>
</gene>
<evidence type="ECO:0000313" key="2">
    <source>
        <dbReference type="EMBL" id="AEW03239.1"/>
    </source>
</evidence>
<dbReference type="SUPFAM" id="SSF46955">
    <property type="entry name" value="Putative DNA-binding domain"/>
    <property type="match status" value="1"/>
</dbReference>
<dbReference type="GO" id="GO:0003677">
    <property type="term" value="F:DNA binding"/>
    <property type="evidence" value="ECO:0007669"/>
    <property type="project" value="InterPro"/>
</dbReference>
<accession>G8TQJ2</accession>
<dbReference type="EMBL" id="CP003178">
    <property type="protein sequence ID" value="AEW03239.1"/>
    <property type="molecule type" value="Genomic_DNA"/>
</dbReference>
<dbReference type="SUPFAM" id="SSF52242">
    <property type="entry name" value="Cobalamin (vitamin B12)-binding domain"/>
    <property type="match status" value="1"/>
</dbReference>
<dbReference type="Proteomes" id="UP000005438">
    <property type="component" value="Chromosome"/>
</dbReference>
<dbReference type="GO" id="GO:0006355">
    <property type="term" value="P:regulation of DNA-templated transcription"/>
    <property type="evidence" value="ECO:0007669"/>
    <property type="project" value="InterPro"/>
</dbReference>
<dbReference type="OrthoDB" id="9800334at2"/>
<dbReference type="HOGENOM" id="CLU_045945_3_0_10"/>